<dbReference type="SUPFAM" id="SSF55315">
    <property type="entry name" value="L30e-like"/>
    <property type="match status" value="1"/>
</dbReference>
<dbReference type="PANTHER" id="PTHR46948">
    <property type="entry name" value="RIBONUCLEASE P PROTEIN SUBUNIT P38"/>
    <property type="match status" value="1"/>
</dbReference>
<dbReference type="InterPro" id="IPR029064">
    <property type="entry name" value="Ribosomal_eL30-like_sf"/>
</dbReference>
<dbReference type="PANTHER" id="PTHR46948:SF1">
    <property type="entry name" value="RIBONUCLEASE P PROTEIN SUBUNIT P38"/>
    <property type="match status" value="1"/>
</dbReference>
<evidence type="ECO:0000259" key="1">
    <source>
        <dbReference type="Pfam" id="PF01248"/>
    </source>
</evidence>
<comment type="caution">
    <text evidence="2">The sequence shown here is derived from an EMBL/GenBank/DDBJ whole genome shotgun (WGS) entry which is preliminary data.</text>
</comment>
<organism evidence="2 3">
    <name type="scientific">Rhodosorus marinus</name>
    <dbReference type="NCBI Taxonomy" id="101924"/>
    <lineage>
        <taxon>Eukaryota</taxon>
        <taxon>Rhodophyta</taxon>
        <taxon>Stylonematophyceae</taxon>
        <taxon>Stylonematales</taxon>
        <taxon>Stylonemataceae</taxon>
        <taxon>Rhodosorus</taxon>
    </lineage>
</organism>
<evidence type="ECO:0000313" key="3">
    <source>
        <dbReference type="Proteomes" id="UP001157974"/>
    </source>
</evidence>
<dbReference type="Pfam" id="PF01248">
    <property type="entry name" value="Ribosomal_L7Ae"/>
    <property type="match status" value="1"/>
</dbReference>
<accession>A0AAV8UE38</accession>
<dbReference type="GO" id="GO:0004526">
    <property type="term" value="F:ribonuclease P activity"/>
    <property type="evidence" value="ECO:0007669"/>
    <property type="project" value="TreeGrafter"/>
</dbReference>
<dbReference type="Proteomes" id="UP001157974">
    <property type="component" value="Unassembled WGS sequence"/>
</dbReference>
<sequence length="146" mass="16460">MLRSEYYLRVPSGDPWVVGDVLTIIREHWAGQREDFIIGVNRVTRALERSSVNLVILCRLVEPIHLIEHLPSLCIESKAHLVVLASNGHDLASIFKQKRTTSIALKSYPKDLLQYQSTLGQRRTITFVKAGGSPKQVPVYLSQAQL</sequence>
<gene>
    <name evidence="2" type="ORF">NDN08_000061</name>
</gene>
<evidence type="ECO:0000313" key="2">
    <source>
        <dbReference type="EMBL" id="KAJ8900760.1"/>
    </source>
</evidence>
<dbReference type="AlphaFoldDB" id="A0AAV8UE38"/>
<name>A0AAV8UE38_9RHOD</name>
<reference evidence="2 3" key="1">
    <citation type="journal article" date="2023" name="Nat. Commun.">
        <title>Origin of minicircular mitochondrial genomes in red algae.</title>
        <authorList>
            <person name="Lee Y."/>
            <person name="Cho C.H."/>
            <person name="Lee Y.M."/>
            <person name="Park S.I."/>
            <person name="Yang J.H."/>
            <person name="West J.A."/>
            <person name="Bhattacharya D."/>
            <person name="Yoon H.S."/>
        </authorList>
    </citation>
    <scope>NUCLEOTIDE SEQUENCE [LARGE SCALE GENOMIC DNA]</scope>
    <source>
        <strain evidence="2 3">CCMP1338</strain>
        <tissue evidence="2">Whole cell</tissue>
    </source>
</reference>
<dbReference type="GO" id="GO:0033204">
    <property type="term" value="F:ribonuclease P RNA binding"/>
    <property type="evidence" value="ECO:0007669"/>
    <property type="project" value="TreeGrafter"/>
</dbReference>
<protein>
    <recommendedName>
        <fullName evidence="1">Ribosomal protein eL8/eL30/eS12/Gadd45 domain-containing protein</fullName>
    </recommendedName>
</protein>
<dbReference type="GO" id="GO:0001682">
    <property type="term" value="P:tRNA 5'-leader removal"/>
    <property type="evidence" value="ECO:0007669"/>
    <property type="project" value="InterPro"/>
</dbReference>
<proteinExistence type="predicted"/>
<dbReference type="GO" id="GO:0001650">
    <property type="term" value="C:fibrillar center"/>
    <property type="evidence" value="ECO:0007669"/>
    <property type="project" value="TreeGrafter"/>
</dbReference>
<dbReference type="InterPro" id="IPR004038">
    <property type="entry name" value="Ribosomal_eL8/eL30/eS12/Gad45"/>
</dbReference>
<dbReference type="Gene3D" id="3.30.1330.30">
    <property type="match status" value="1"/>
</dbReference>
<dbReference type="InterPro" id="IPR042848">
    <property type="entry name" value="Rpp38"/>
</dbReference>
<keyword evidence="3" id="KW-1185">Reference proteome</keyword>
<dbReference type="GO" id="GO:0005655">
    <property type="term" value="C:nucleolar ribonuclease P complex"/>
    <property type="evidence" value="ECO:0007669"/>
    <property type="project" value="InterPro"/>
</dbReference>
<dbReference type="EMBL" id="JAMWBK010000013">
    <property type="protein sequence ID" value="KAJ8900760.1"/>
    <property type="molecule type" value="Genomic_DNA"/>
</dbReference>
<feature type="domain" description="Ribosomal protein eL8/eL30/eS12/Gadd45" evidence="1">
    <location>
        <begin position="36"/>
        <end position="104"/>
    </location>
</feature>
<dbReference type="GO" id="GO:0000172">
    <property type="term" value="C:ribonuclease MRP complex"/>
    <property type="evidence" value="ECO:0007669"/>
    <property type="project" value="InterPro"/>
</dbReference>